<gene>
    <name evidence="2" type="ORF">GCM10009550_22500</name>
</gene>
<evidence type="ECO:0000313" key="3">
    <source>
        <dbReference type="Proteomes" id="UP001500665"/>
    </source>
</evidence>
<evidence type="ECO:0000256" key="1">
    <source>
        <dbReference type="SAM" id="MobiDB-lite"/>
    </source>
</evidence>
<keyword evidence="3" id="KW-1185">Reference proteome</keyword>
<dbReference type="EMBL" id="BAAAHH010000007">
    <property type="protein sequence ID" value="GAA0947228.1"/>
    <property type="molecule type" value="Genomic_DNA"/>
</dbReference>
<feature type="region of interest" description="Disordered" evidence="1">
    <location>
        <begin position="75"/>
        <end position="97"/>
    </location>
</feature>
<sequence length="166" mass="18531">MMQAFCFGTLGVTLEDLYFIDPTPAPGQEGPERGVRVELRLLPAQEWRGSVYAAQRFVLDEALWRADFFESVERGPGSRDRMHHHPEMDGNEPGSRVFDRTLTQDPFAWLERRLTDLPEPCRAPGHEAGAAELLANAPRIVEAARTMLARVHAGELALAPTRPTSL</sequence>
<name>A0ABN1QUK3_9ACTN</name>
<dbReference type="RefSeq" id="WP_344239612.1">
    <property type="nucleotide sequence ID" value="NZ_BAAAHH010000007.1"/>
</dbReference>
<evidence type="ECO:0008006" key="4">
    <source>
        <dbReference type="Google" id="ProtNLM"/>
    </source>
</evidence>
<reference evidence="2 3" key="1">
    <citation type="journal article" date="2019" name="Int. J. Syst. Evol. Microbiol.">
        <title>The Global Catalogue of Microorganisms (GCM) 10K type strain sequencing project: providing services to taxonomists for standard genome sequencing and annotation.</title>
        <authorList>
            <consortium name="The Broad Institute Genomics Platform"/>
            <consortium name="The Broad Institute Genome Sequencing Center for Infectious Disease"/>
            <person name="Wu L."/>
            <person name="Ma J."/>
        </authorList>
    </citation>
    <scope>NUCLEOTIDE SEQUENCE [LARGE SCALE GENOMIC DNA]</scope>
    <source>
        <strain evidence="2 3">JCM 10696</strain>
    </source>
</reference>
<feature type="compositionally biased region" description="Basic and acidic residues" evidence="1">
    <location>
        <begin position="75"/>
        <end position="88"/>
    </location>
</feature>
<evidence type="ECO:0000313" key="2">
    <source>
        <dbReference type="EMBL" id="GAA0947228.1"/>
    </source>
</evidence>
<protein>
    <recommendedName>
        <fullName evidence="4">Nucleotidyltransferase AbiEii toxin of type IV toxin-antitoxin system</fullName>
    </recommendedName>
</protein>
<comment type="caution">
    <text evidence="2">The sequence shown here is derived from an EMBL/GenBank/DDBJ whole genome shotgun (WGS) entry which is preliminary data.</text>
</comment>
<accession>A0ABN1QUK3</accession>
<dbReference type="Proteomes" id="UP001500665">
    <property type="component" value="Unassembled WGS sequence"/>
</dbReference>
<proteinExistence type="predicted"/>
<organism evidence="2 3">
    <name type="scientific">Actinocorallia libanotica</name>
    <dbReference type="NCBI Taxonomy" id="46162"/>
    <lineage>
        <taxon>Bacteria</taxon>
        <taxon>Bacillati</taxon>
        <taxon>Actinomycetota</taxon>
        <taxon>Actinomycetes</taxon>
        <taxon>Streptosporangiales</taxon>
        <taxon>Thermomonosporaceae</taxon>
        <taxon>Actinocorallia</taxon>
    </lineage>
</organism>